<dbReference type="AlphaFoldDB" id="A0AAP0F4A8"/>
<comment type="caution">
    <text evidence="2">The sequence shown here is derived from an EMBL/GenBank/DDBJ whole genome shotgun (WGS) entry which is preliminary data.</text>
</comment>
<dbReference type="PANTHER" id="PTHR33144">
    <property type="entry name" value="OS10G0409366 PROTEIN-RELATED"/>
    <property type="match status" value="1"/>
</dbReference>
<dbReference type="InterPro" id="IPR004252">
    <property type="entry name" value="Probable_transposase_24"/>
</dbReference>
<keyword evidence="3" id="KW-1185">Reference proteome</keyword>
<reference evidence="2 3" key="1">
    <citation type="submission" date="2024-01" db="EMBL/GenBank/DDBJ databases">
        <title>Genome assemblies of Stephania.</title>
        <authorList>
            <person name="Yang L."/>
        </authorList>
    </citation>
    <scope>NUCLEOTIDE SEQUENCE [LARGE SCALE GENOMIC DNA]</scope>
    <source>
        <strain evidence="2">JXDWG</strain>
        <tissue evidence="2">Leaf</tissue>
    </source>
</reference>
<protein>
    <submittedName>
        <fullName evidence="2">Uncharacterized protein</fullName>
    </submittedName>
</protein>
<evidence type="ECO:0000313" key="2">
    <source>
        <dbReference type="EMBL" id="KAK9105051.1"/>
    </source>
</evidence>
<name>A0AAP0F4A8_9MAGN</name>
<organism evidence="2 3">
    <name type="scientific">Stephania cephalantha</name>
    <dbReference type="NCBI Taxonomy" id="152367"/>
    <lineage>
        <taxon>Eukaryota</taxon>
        <taxon>Viridiplantae</taxon>
        <taxon>Streptophyta</taxon>
        <taxon>Embryophyta</taxon>
        <taxon>Tracheophyta</taxon>
        <taxon>Spermatophyta</taxon>
        <taxon>Magnoliopsida</taxon>
        <taxon>Ranunculales</taxon>
        <taxon>Menispermaceae</taxon>
        <taxon>Menispermoideae</taxon>
        <taxon>Cissampelideae</taxon>
        <taxon>Stephania</taxon>
    </lineage>
</organism>
<evidence type="ECO:0000313" key="3">
    <source>
        <dbReference type="Proteomes" id="UP001419268"/>
    </source>
</evidence>
<gene>
    <name evidence="2" type="ORF">Scep_021895</name>
</gene>
<proteinExistence type="predicted"/>
<evidence type="ECO:0000256" key="1">
    <source>
        <dbReference type="SAM" id="MobiDB-lite"/>
    </source>
</evidence>
<accession>A0AAP0F4A8</accession>
<feature type="region of interest" description="Disordered" evidence="1">
    <location>
        <begin position="119"/>
        <end position="142"/>
    </location>
</feature>
<dbReference type="EMBL" id="JBBNAG010000009">
    <property type="protein sequence ID" value="KAK9105051.1"/>
    <property type="molecule type" value="Genomic_DNA"/>
</dbReference>
<sequence length="452" mass="51500">MKPQNPNTRSYLYSNATPSLSFLLQTQCLICHSFFKVEGLGYGEGFGDGEVQRRTAANSGDDLGCDEGTRGWLRRLQSPADGDGRPDDLVAASIVATIDLDMTKKRLVDCVLTNTDEDLQSFDNDETQPPSEDQCNENETQDEVENDLYDDVEVRDNQGIVRKKRGVTRAKDVSSLPEGQRIVVDFNEYGQPIKRGGGILGGWLGTIARKKEHCSIEWTDWRLMPKEDKQALINFTKHISERGKAARTYYKTPHTAGSKSFAREMTQKKRLGRVEFFSVTHKRKDGNFINREAQELAEKAISLVEEQATTVENNSAYDIEDVVFASVFKEDKYGRVRSYGLGVTPTQLSGALQPKRRASQFEVDRLQHQMENMHSLYEAKIESMKEDYERKSIAMKMDYDEKLNSVTKAYEERLNDVTNEHERRLNSVIRDMDEFRTSMELFQKLFSQGVSG</sequence>
<dbReference type="PANTHER" id="PTHR33144:SF25">
    <property type="entry name" value="DUF4216 DOMAIN-CONTAINING PROTEIN"/>
    <property type="match status" value="1"/>
</dbReference>
<dbReference type="Pfam" id="PF03004">
    <property type="entry name" value="Transposase_24"/>
    <property type="match status" value="1"/>
</dbReference>
<dbReference type="Proteomes" id="UP001419268">
    <property type="component" value="Unassembled WGS sequence"/>
</dbReference>